<keyword evidence="4" id="KW-1185">Reference proteome</keyword>
<dbReference type="OrthoDB" id="408631at2759"/>
<dbReference type="Proteomes" id="UP001148786">
    <property type="component" value="Unassembled WGS sequence"/>
</dbReference>
<evidence type="ECO:0000256" key="1">
    <source>
        <dbReference type="SAM" id="SignalP"/>
    </source>
</evidence>
<dbReference type="PANTHER" id="PTHR11559">
    <property type="entry name" value="CARBOXYLESTERASE"/>
    <property type="match status" value="1"/>
</dbReference>
<dbReference type="InterPro" id="IPR050309">
    <property type="entry name" value="Type-B_Carboxylest/Lipase"/>
</dbReference>
<comment type="caution">
    <text evidence="3">The sequence shown here is derived from an EMBL/GenBank/DDBJ whole genome shotgun (WGS) entry which is preliminary data.</text>
</comment>
<gene>
    <name evidence="3" type="ORF">NLJ89_g6941</name>
</gene>
<evidence type="ECO:0000259" key="2">
    <source>
        <dbReference type="Pfam" id="PF00135"/>
    </source>
</evidence>
<feature type="signal peptide" evidence="1">
    <location>
        <begin position="1"/>
        <end position="19"/>
    </location>
</feature>
<proteinExistence type="predicted"/>
<sequence length="530" mass="57344">MSPSPAVLLFVSLALSVHAVEPIVNLDYGRFQGKTTANVAEFLGVPFAAPPLGDLRFAAPQVPLPFDGVRQAVSYGPGCPYILSESSPFPGGGGPPGTVAPAIPQSEDCLSLNVAKPASITNGRKLPVLVWFYGGAFQLGETSQYHGGPNIIERSLALGVPIIYVSVNYRINAFGFLGGKEAKYARATNAGLKDLLWGESAGALSIGFHYLLNDGNPGGLFQGGFMQSGSPIILPEAELRQPSFDQLVRETNCTSSTDKLACLRAAPFDSLMAAIRTVPTLFSFESLELSFQPVIDGYYIARDPLISLQQGKYARLPFITGDTEDEGTIFSFGVLNITTNEQFLDFVHTRYLDKASPESIAALAEAYPDDVTKGSPFNTGTDNAVSPQFKRFSALHGDFAFQAPRRFFSRIAAKTQPVFGYRFIRAAEPLLGYYHSGDIAEFFGLANNTDFTGTDSLIYFTNYLNPNAPPGSISALRNFRWPVWNPWSPSPALFTFVEGTPSVTITEDTFRQAEMELLTNLTLAQVGQGI</sequence>
<dbReference type="EMBL" id="JANKHO010000782">
    <property type="protein sequence ID" value="KAJ3506308.1"/>
    <property type="molecule type" value="Genomic_DNA"/>
</dbReference>
<evidence type="ECO:0000313" key="3">
    <source>
        <dbReference type="EMBL" id="KAJ3506308.1"/>
    </source>
</evidence>
<dbReference type="AlphaFoldDB" id="A0A9W8JYA5"/>
<dbReference type="InterPro" id="IPR029058">
    <property type="entry name" value="AB_hydrolase_fold"/>
</dbReference>
<keyword evidence="1" id="KW-0732">Signal</keyword>
<dbReference type="InterPro" id="IPR002018">
    <property type="entry name" value="CarbesteraseB"/>
</dbReference>
<feature type="chain" id="PRO_5040781550" description="Carboxylesterase type B domain-containing protein" evidence="1">
    <location>
        <begin position="20"/>
        <end position="530"/>
    </location>
</feature>
<evidence type="ECO:0000313" key="4">
    <source>
        <dbReference type="Proteomes" id="UP001148786"/>
    </source>
</evidence>
<feature type="domain" description="Carboxylesterase type B" evidence="2">
    <location>
        <begin position="21"/>
        <end position="445"/>
    </location>
</feature>
<dbReference type="Pfam" id="PF00135">
    <property type="entry name" value="COesterase"/>
    <property type="match status" value="1"/>
</dbReference>
<dbReference type="Gene3D" id="3.40.50.1820">
    <property type="entry name" value="alpha/beta hydrolase"/>
    <property type="match status" value="1"/>
</dbReference>
<dbReference type="SUPFAM" id="SSF53474">
    <property type="entry name" value="alpha/beta-Hydrolases"/>
    <property type="match status" value="1"/>
</dbReference>
<accession>A0A9W8JYA5</accession>
<organism evidence="3 4">
    <name type="scientific">Agrocybe chaxingu</name>
    <dbReference type="NCBI Taxonomy" id="84603"/>
    <lineage>
        <taxon>Eukaryota</taxon>
        <taxon>Fungi</taxon>
        <taxon>Dikarya</taxon>
        <taxon>Basidiomycota</taxon>
        <taxon>Agaricomycotina</taxon>
        <taxon>Agaricomycetes</taxon>
        <taxon>Agaricomycetidae</taxon>
        <taxon>Agaricales</taxon>
        <taxon>Agaricineae</taxon>
        <taxon>Strophariaceae</taxon>
        <taxon>Agrocybe</taxon>
    </lineage>
</organism>
<reference evidence="3" key="1">
    <citation type="submission" date="2022-07" db="EMBL/GenBank/DDBJ databases">
        <title>Genome Sequence of Agrocybe chaxingu.</title>
        <authorList>
            <person name="Buettner E."/>
        </authorList>
    </citation>
    <scope>NUCLEOTIDE SEQUENCE</scope>
    <source>
        <strain evidence="3">MP-N11</strain>
    </source>
</reference>
<protein>
    <recommendedName>
        <fullName evidence="2">Carboxylesterase type B domain-containing protein</fullName>
    </recommendedName>
</protein>
<name>A0A9W8JYA5_9AGAR</name>